<gene>
    <name evidence="2" type="ORF">ABT39_MTgene960</name>
</gene>
<accession>A0A101M586</accession>
<comment type="caution">
    <text evidence="2">The sequence shown here is derived from an EMBL/GenBank/DDBJ whole genome shotgun (WGS) entry which is preliminary data.</text>
</comment>
<protein>
    <submittedName>
        <fullName evidence="2">Uncharacterized protein</fullName>
    </submittedName>
</protein>
<proteinExistence type="predicted"/>
<name>A0A101M586_PICGL</name>
<sequence>MANRKLNVSIISSVFGLMGVINILEMPFYSPLSWHLLAEDCPLYSSAKWCG</sequence>
<keyword evidence="1" id="KW-1133">Transmembrane helix</keyword>
<geneLocation type="mitochondrion" evidence="2"/>
<keyword evidence="1" id="KW-0472">Membrane</keyword>
<dbReference type="AlphaFoldDB" id="A0A101M586"/>
<reference evidence="2" key="1">
    <citation type="journal article" date="2015" name="Genome Biol. Evol.">
        <title>Organellar Genomes of White Spruce (Picea glauca): Assembly and Annotation.</title>
        <authorList>
            <person name="Jackman S.D."/>
            <person name="Warren R.L."/>
            <person name="Gibb E.A."/>
            <person name="Vandervalk B.P."/>
            <person name="Mohamadi H."/>
            <person name="Chu J."/>
            <person name="Raymond A."/>
            <person name="Pleasance S."/>
            <person name="Coope R."/>
            <person name="Wildung M.R."/>
            <person name="Ritland C.E."/>
            <person name="Bousquet J."/>
            <person name="Jones S.J."/>
            <person name="Bohlmann J."/>
            <person name="Birol I."/>
        </authorList>
    </citation>
    <scope>NUCLEOTIDE SEQUENCE [LARGE SCALE GENOMIC DNA]</scope>
    <source>
        <tissue evidence="2">Flushing bud</tissue>
    </source>
</reference>
<keyword evidence="1" id="KW-0812">Transmembrane</keyword>
<evidence type="ECO:0000313" key="2">
    <source>
        <dbReference type="EMBL" id="KUM51114.1"/>
    </source>
</evidence>
<dbReference type="EMBL" id="LKAM01000001">
    <property type="protein sequence ID" value="KUM51114.1"/>
    <property type="molecule type" value="Genomic_DNA"/>
</dbReference>
<evidence type="ECO:0000256" key="1">
    <source>
        <dbReference type="SAM" id="Phobius"/>
    </source>
</evidence>
<keyword evidence="2" id="KW-0496">Mitochondrion</keyword>
<feature type="transmembrane region" description="Helical" evidence="1">
    <location>
        <begin position="6"/>
        <end position="24"/>
    </location>
</feature>
<organism evidence="2">
    <name type="scientific">Picea glauca</name>
    <name type="common">White spruce</name>
    <name type="synonym">Pinus glauca</name>
    <dbReference type="NCBI Taxonomy" id="3330"/>
    <lineage>
        <taxon>Eukaryota</taxon>
        <taxon>Viridiplantae</taxon>
        <taxon>Streptophyta</taxon>
        <taxon>Embryophyta</taxon>
        <taxon>Tracheophyta</taxon>
        <taxon>Spermatophyta</taxon>
        <taxon>Pinopsida</taxon>
        <taxon>Pinidae</taxon>
        <taxon>Conifers I</taxon>
        <taxon>Pinales</taxon>
        <taxon>Pinaceae</taxon>
        <taxon>Picea</taxon>
    </lineage>
</organism>